<keyword evidence="2" id="KW-0805">Transcription regulation</keyword>
<dbReference type="Pfam" id="PF03466">
    <property type="entry name" value="LysR_substrate"/>
    <property type="match status" value="1"/>
</dbReference>
<dbReference type="PROSITE" id="PS50931">
    <property type="entry name" value="HTH_LYSR"/>
    <property type="match status" value="1"/>
</dbReference>
<dbReference type="SUPFAM" id="SSF46785">
    <property type="entry name" value="Winged helix' DNA-binding domain"/>
    <property type="match status" value="1"/>
</dbReference>
<dbReference type="EMBL" id="SPVF01000269">
    <property type="protein sequence ID" value="TFW10768.1"/>
    <property type="molecule type" value="Genomic_DNA"/>
</dbReference>
<evidence type="ECO:0000313" key="6">
    <source>
        <dbReference type="EMBL" id="TFW10768.1"/>
    </source>
</evidence>
<dbReference type="InterPro" id="IPR036388">
    <property type="entry name" value="WH-like_DNA-bd_sf"/>
</dbReference>
<dbReference type="InterPro" id="IPR036390">
    <property type="entry name" value="WH_DNA-bd_sf"/>
</dbReference>
<dbReference type="GO" id="GO:0003700">
    <property type="term" value="F:DNA-binding transcription factor activity"/>
    <property type="evidence" value="ECO:0007669"/>
    <property type="project" value="InterPro"/>
</dbReference>
<dbReference type="FunFam" id="1.10.10.10:FF:000001">
    <property type="entry name" value="LysR family transcriptional regulator"/>
    <property type="match status" value="1"/>
</dbReference>
<keyword evidence="3" id="KW-0238">DNA-binding</keyword>
<feature type="domain" description="HTH lysR-type" evidence="5">
    <location>
        <begin position="2"/>
        <end position="59"/>
    </location>
</feature>
<reference evidence="6 7" key="1">
    <citation type="submission" date="2019-03" db="EMBL/GenBank/DDBJ databases">
        <title>Draft Genome Sequence of Massilia arenosa sp. nov., a Novel Massilia Species Isolated from a Sandy-loam Maize Soil.</title>
        <authorList>
            <person name="Raths R."/>
            <person name="Peta V."/>
            <person name="Bucking H."/>
        </authorList>
    </citation>
    <scope>NUCLEOTIDE SEQUENCE [LARGE SCALE GENOMIC DNA]</scope>
    <source>
        <strain evidence="6 7">MC02</strain>
    </source>
</reference>
<dbReference type="AlphaFoldDB" id="A0A4Y9RU39"/>
<protein>
    <submittedName>
        <fullName evidence="6">LysR family transcriptional regulator</fullName>
    </submittedName>
</protein>
<dbReference type="PANTHER" id="PTHR30537">
    <property type="entry name" value="HTH-TYPE TRANSCRIPTIONAL REGULATOR"/>
    <property type="match status" value="1"/>
</dbReference>
<dbReference type="InterPro" id="IPR005119">
    <property type="entry name" value="LysR_subst-bd"/>
</dbReference>
<dbReference type="Proteomes" id="UP000298438">
    <property type="component" value="Unassembled WGS sequence"/>
</dbReference>
<dbReference type="GO" id="GO:0006351">
    <property type="term" value="P:DNA-templated transcription"/>
    <property type="evidence" value="ECO:0007669"/>
    <property type="project" value="TreeGrafter"/>
</dbReference>
<name>A0A4Y9RU39_9BURK</name>
<evidence type="ECO:0000256" key="1">
    <source>
        <dbReference type="ARBA" id="ARBA00009437"/>
    </source>
</evidence>
<evidence type="ECO:0000256" key="4">
    <source>
        <dbReference type="ARBA" id="ARBA00023163"/>
    </source>
</evidence>
<dbReference type="PANTHER" id="PTHR30537:SF5">
    <property type="entry name" value="HTH-TYPE TRANSCRIPTIONAL ACTIVATOR TTDR-RELATED"/>
    <property type="match status" value="1"/>
</dbReference>
<dbReference type="OrthoDB" id="9786526at2"/>
<organism evidence="6 7">
    <name type="scientific">Zemynaea arenosa</name>
    <dbReference type="NCBI Taxonomy" id="2561931"/>
    <lineage>
        <taxon>Bacteria</taxon>
        <taxon>Pseudomonadati</taxon>
        <taxon>Pseudomonadota</taxon>
        <taxon>Betaproteobacteria</taxon>
        <taxon>Burkholderiales</taxon>
        <taxon>Oxalobacteraceae</taxon>
        <taxon>Telluria group</taxon>
        <taxon>Zemynaea</taxon>
    </lineage>
</organism>
<dbReference type="Gene3D" id="1.10.10.10">
    <property type="entry name" value="Winged helix-like DNA-binding domain superfamily/Winged helix DNA-binding domain"/>
    <property type="match status" value="1"/>
</dbReference>
<dbReference type="Gene3D" id="3.40.190.290">
    <property type="match status" value="1"/>
</dbReference>
<dbReference type="RefSeq" id="WP_135209435.1">
    <property type="nucleotide sequence ID" value="NZ_SPVF01000269.1"/>
</dbReference>
<comment type="similarity">
    <text evidence="1">Belongs to the LysR transcriptional regulatory family.</text>
</comment>
<keyword evidence="7" id="KW-1185">Reference proteome</keyword>
<keyword evidence="4" id="KW-0804">Transcription</keyword>
<sequence length="308" mass="33130">MLDLTDVALFVRACATRNLSAAGREFGLSPAASSARLAQLEQQLGARLLHRTTRQLALTQEGDAFLPKAVALLDAAEQASDSVGDASKAPHGLLRAAASVSFGRQHIVPALAAFLGAYPGIRLDLRLSDKIIDMAANGIDVAVRIGPLRDSSVVARKLAPSRMVVCAAPSYLATHGAPRTPADLAQHECLVLGSWNPWTFHNPDGSTATVRVSGRLQSDNGEACRDAAVDGLGISLQSTWSVYQHLRAGTLVRVLADYPVELDAQISAVYLNRQYLPPKTQAFIDFFAARFGPEPYWDWPEEPRKPAK</sequence>
<dbReference type="InterPro" id="IPR000847">
    <property type="entry name" value="LysR_HTH_N"/>
</dbReference>
<gene>
    <name evidence="6" type="ORF">E4L96_22350</name>
</gene>
<evidence type="ECO:0000259" key="5">
    <source>
        <dbReference type="PROSITE" id="PS50931"/>
    </source>
</evidence>
<dbReference type="SUPFAM" id="SSF53850">
    <property type="entry name" value="Periplasmic binding protein-like II"/>
    <property type="match status" value="1"/>
</dbReference>
<comment type="caution">
    <text evidence="6">The sequence shown here is derived from an EMBL/GenBank/DDBJ whole genome shotgun (WGS) entry which is preliminary data.</text>
</comment>
<dbReference type="FunFam" id="3.40.190.290:FF:000001">
    <property type="entry name" value="Transcriptional regulator, LysR family"/>
    <property type="match status" value="1"/>
</dbReference>
<proteinExistence type="inferred from homology"/>
<dbReference type="InterPro" id="IPR058163">
    <property type="entry name" value="LysR-type_TF_proteobact-type"/>
</dbReference>
<evidence type="ECO:0000256" key="3">
    <source>
        <dbReference type="ARBA" id="ARBA00023125"/>
    </source>
</evidence>
<evidence type="ECO:0000256" key="2">
    <source>
        <dbReference type="ARBA" id="ARBA00023015"/>
    </source>
</evidence>
<dbReference type="Pfam" id="PF00126">
    <property type="entry name" value="HTH_1"/>
    <property type="match status" value="1"/>
</dbReference>
<accession>A0A4Y9RU39</accession>
<evidence type="ECO:0000313" key="7">
    <source>
        <dbReference type="Proteomes" id="UP000298438"/>
    </source>
</evidence>
<dbReference type="CDD" id="cd08422">
    <property type="entry name" value="PBP2_CrgA_like"/>
    <property type="match status" value="1"/>
</dbReference>
<dbReference type="GO" id="GO:0043565">
    <property type="term" value="F:sequence-specific DNA binding"/>
    <property type="evidence" value="ECO:0007669"/>
    <property type="project" value="TreeGrafter"/>
</dbReference>